<dbReference type="GO" id="GO:0015232">
    <property type="term" value="F:heme transmembrane transporter activity"/>
    <property type="evidence" value="ECO:0007669"/>
    <property type="project" value="InterPro"/>
</dbReference>
<dbReference type="GO" id="GO:0017004">
    <property type="term" value="P:cytochrome complex assembly"/>
    <property type="evidence" value="ECO:0007669"/>
    <property type="project" value="UniProtKB-KW"/>
</dbReference>
<dbReference type="NCBIfam" id="TIGR01191">
    <property type="entry name" value="ccmC"/>
    <property type="match status" value="1"/>
</dbReference>
<keyword evidence="9" id="KW-0997">Cell inner membrane</keyword>
<dbReference type="EMBL" id="ARYL01000005">
    <property type="protein sequence ID" value="KDA03568.1"/>
    <property type="molecule type" value="Genomic_DNA"/>
</dbReference>
<dbReference type="InterPro" id="IPR002541">
    <property type="entry name" value="Cyt_c_assembly"/>
</dbReference>
<dbReference type="STRING" id="1280953.HOC_05424"/>
<sequence>MGMLSAFANPHRFLALSSWLAPLFYTVGGALIAWGVWQGLWVVPKDDYQGGDIMRVMFIHVPAAWLAMASYSAMAAASFIWFIWRHELADIAAKAIAPLGATWTALCLATGSIWGKPTWGTWWQWDDARMMSVLFLFFLFLGYMALRAAMDSRQKAARAGAILAMVGALNVPLIKFSVDMFTSLHQDASVITADGPKMAAVYLWPLMMSGLGHSLLFGALVMTLMRAEIWTRRAARQRARLLAGA</sequence>
<evidence type="ECO:0000313" key="11">
    <source>
        <dbReference type="EMBL" id="KDA03568.1"/>
    </source>
</evidence>
<protein>
    <recommendedName>
        <fullName evidence="4 9">Heme exporter protein C</fullName>
    </recommendedName>
    <alternativeName>
        <fullName evidence="9">Cytochrome c-type biogenesis protein</fullName>
    </alternativeName>
</protein>
<dbReference type="GO" id="GO:0020037">
    <property type="term" value="F:heme binding"/>
    <property type="evidence" value="ECO:0007669"/>
    <property type="project" value="InterPro"/>
</dbReference>
<evidence type="ECO:0000259" key="10">
    <source>
        <dbReference type="Pfam" id="PF01578"/>
    </source>
</evidence>
<dbReference type="PANTHER" id="PTHR30071">
    <property type="entry name" value="HEME EXPORTER PROTEIN C"/>
    <property type="match status" value="1"/>
</dbReference>
<evidence type="ECO:0000313" key="12">
    <source>
        <dbReference type="Proteomes" id="UP000024942"/>
    </source>
</evidence>
<dbReference type="PRINTS" id="PR01386">
    <property type="entry name" value="CCMCBIOGNSIS"/>
</dbReference>
<dbReference type="GO" id="GO:0005886">
    <property type="term" value="C:plasma membrane"/>
    <property type="evidence" value="ECO:0007669"/>
    <property type="project" value="UniProtKB-SubCell"/>
</dbReference>
<feature type="transmembrane region" description="Helical" evidence="9">
    <location>
        <begin position="57"/>
        <end position="84"/>
    </location>
</feature>
<dbReference type="InterPro" id="IPR003557">
    <property type="entry name" value="Cyt_c_biogenesis_CcmC"/>
</dbReference>
<keyword evidence="12" id="KW-1185">Reference proteome</keyword>
<evidence type="ECO:0000256" key="5">
    <source>
        <dbReference type="ARBA" id="ARBA00022692"/>
    </source>
</evidence>
<evidence type="ECO:0000256" key="6">
    <source>
        <dbReference type="ARBA" id="ARBA00022748"/>
    </source>
</evidence>
<keyword evidence="5 9" id="KW-0812">Transmembrane</keyword>
<evidence type="ECO:0000256" key="4">
    <source>
        <dbReference type="ARBA" id="ARBA00016463"/>
    </source>
</evidence>
<keyword evidence="9" id="KW-0813">Transport</keyword>
<evidence type="ECO:0000256" key="9">
    <source>
        <dbReference type="RuleBase" id="RU364092"/>
    </source>
</evidence>
<evidence type="ECO:0000256" key="8">
    <source>
        <dbReference type="ARBA" id="ARBA00023136"/>
    </source>
</evidence>
<feature type="transmembrane region" description="Helical" evidence="9">
    <location>
        <begin position="12"/>
        <end position="37"/>
    </location>
</feature>
<comment type="similarity">
    <text evidence="3 9">Belongs to the CcmC/CycZ/HelC family.</text>
</comment>
<organism evidence="11 12">
    <name type="scientific">Hyphomonas oceanitis SCH89</name>
    <dbReference type="NCBI Taxonomy" id="1280953"/>
    <lineage>
        <taxon>Bacteria</taxon>
        <taxon>Pseudomonadati</taxon>
        <taxon>Pseudomonadota</taxon>
        <taxon>Alphaproteobacteria</taxon>
        <taxon>Hyphomonadales</taxon>
        <taxon>Hyphomonadaceae</taxon>
        <taxon>Hyphomonas</taxon>
    </lineage>
</organism>
<reference evidence="11 12" key="1">
    <citation type="journal article" date="2014" name="Antonie Van Leeuwenhoek">
        <title>Hyphomonas beringensis sp. nov. and Hyphomonas chukchiensis sp. nov., isolated from surface seawater of the Bering Sea and Chukchi Sea.</title>
        <authorList>
            <person name="Li C."/>
            <person name="Lai Q."/>
            <person name="Li G."/>
            <person name="Dong C."/>
            <person name="Wang J."/>
            <person name="Liao Y."/>
            <person name="Shao Z."/>
        </authorList>
    </citation>
    <scope>NUCLEOTIDE SEQUENCE [LARGE SCALE GENOMIC DNA]</scope>
    <source>
        <strain evidence="11 12">SCH89</strain>
    </source>
</reference>
<dbReference type="InterPro" id="IPR045062">
    <property type="entry name" value="Cyt_c_biogenesis_CcsA/CcmC"/>
</dbReference>
<comment type="subcellular location">
    <subcellularLocation>
        <location evidence="9">Cell inner membrane</location>
    </subcellularLocation>
    <subcellularLocation>
        <location evidence="2">Membrane</location>
        <topology evidence="2">Multi-pass membrane protein</topology>
    </subcellularLocation>
</comment>
<keyword evidence="9" id="KW-1003">Cell membrane</keyword>
<keyword evidence="7 9" id="KW-1133">Transmembrane helix</keyword>
<comment type="caution">
    <text evidence="11">The sequence shown here is derived from an EMBL/GenBank/DDBJ whole genome shotgun (WGS) entry which is preliminary data.</text>
</comment>
<name>A0A059GAQ5_9PROT</name>
<evidence type="ECO:0000256" key="2">
    <source>
        <dbReference type="ARBA" id="ARBA00004141"/>
    </source>
</evidence>
<keyword evidence="8 9" id="KW-0472">Membrane</keyword>
<feature type="transmembrane region" description="Helical" evidence="9">
    <location>
        <begin position="202"/>
        <end position="224"/>
    </location>
</feature>
<evidence type="ECO:0000256" key="1">
    <source>
        <dbReference type="ARBA" id="ARBA00002442"/>
    </source>
</evidence>
<dbReference type="Proteomes" id="UP000024942">
    <property type="component" value="Unassembled WGS sequence"/>
</dbReference>
<proteinExistence type="inferred from homology"/>
<feature type="transmembrane region" description="Helical" evidence="9">
    <location>
        <begin position="96"/>
        <end position="115"/>
    </location>
</feature>
<keyword evidence="6 9" id="KW-0201">Cytochrome c-type biogenesis</keyword>
<dbReference type="Pfam" id="PF01578">
    <property type="entry name" value="Cytochrom_C_asm"/>
    <property type="match status" value="1"/>
</dbReference>
<feature type="transmembrane region" description="Helical" evidence="9">
    <location>
        <begin position="130"/>
        <end position="149"/>
    </location>
</feature>
<comment type="function">
    <text evidence="1 9">Required for the export of heme to the periplasm for the biogenesis of c-type cytochromes.</text>
</comment>
<dbReference type="PANTHER" id="PTHR30071:SF1">
    <property type="entry name" value="CYTOCHROME B_B6 PROTEIN-RELATED"/>
    <property type="match status" value="1"/>
</dbReference>
<gene>
    <name evidence="9" type="primary">ccmC</name>
    <name evidence="11" type="ORF">HOC_05424</name>
</gene>
<dbReference type="eggNOG" id="COG0755">
    <property type="taxonomic scope" value="Bacteria"/>
</dbReference>
<evidence type="ECO:0000256" key="7">
    <source>
        <dbReference type="ARBA" id="ARBA00022989"/>
    </source>
</evidence>
<feature type="transmembrane region" description="Helical" evidence="9">
    <location>
        <begin position="161"/>
        <end position="182"/>
    </location>
</feature>
<dbReference type="PATRIC" id="fig|1280953.3.peg.1092"/>
<accession>A0A059GAQ5</accession>
<evidence type="ECO:0000256" key="3">
    <source>
        <dbReference type="ARBA" id="ARBA00005840"/>
    </source>
</evidence>
<feature type="domain" description="Cytochrome c assembly protein" evidence="10">
    <location>
        <begin position="7"/>
        <end position="184"/>
    </location>
</feature>
<dbReference type="AlphaFoldDB" id="A0A059GAQ5"/>